<dbReference type="InterPro" id="IPR025669">
    <property type="entry name" value="AAA_dom"/>
</dbReference>
<accession>A0A0F9U8M8</accession>
<dbReference type="AlphaFoldDB" id="A0A0F9U8M8"/>
<evidence type="ECO:0000256" key="2">
    <source>
        <dbReference type="ARBA" id="ARBA00007316"/>
    </source>
</evidence>
<dbReference type="Pfam" id="PF13614">
    <property type="entry name" value="AAA_31"/>
    <property type="match status" value="1"/>
</dbReference>
<evidence type="ECO:0000256" key="1">
    <source>
        <dbReference type="ARBA" id="ARBA00004429"/>
    </source>
</evidence>
<evidence type="ECO:0000256" key="16">
    <source>
        <dbReference type="SAM" id="Phobius"/>
    </source>
</evidence>
<dbReference type="GO" id="GO:0004715">
    <property type="term" value="F:non-membrane spanning protein tyrosine kinase activity"/>
    <property type="evidence" value="ECO:0007669"/>
    <property type="project" value="UniProtKB-EC"/>
</dbReference>
<evidence type="ECO:0000256" key="14">
    <source>
        <dbReference type="ARBA" id="ARBA00023137"/>
    </source>
</evidence>
<dbReference type="GO" id="GO:0005886">
    <property type="term" value="C:plasma membrane"/>
    <property type="evidence" value="ECO:0007669"/>
    <property type="project" value="UniProtKB-SubCell"/>
</dbReference>
<dbReference type="InterPro" id="IPR050445">
    <property type="entry name" value="Bact_polysacc_biosynth/exp"/>
</dbReference>
<dbReference type="InterPro" id="IPR027417">
    <property type="entry name" value="P-loop_NTPase"/>
</dbReference>
<dbReference type="EMBL" id="LAZR01000181">
    <property type="protein sequence ID" value="KKN83707.1"/>
    <property type="molecule type" value="Genomic_DNA"/>
</dbReference>
<dbReference type="PANTHER" id="PTHR32309:SF13">
    <property type="entry name" value="FERRIC ENTEROBACTIN TRANSPORT PROTEIN FEPE"/>
    <property type="match status" value="1"/>
</dbReference>
<keyword evidence="7" id="KW-0808">Transferase</keyword>
<keyword evidence="13 16" id="KW-0472">Membrane</keyword>
<dbReference type="InterPro" id="IPR003856">
    <property type="entry name" value="LPS_length_determ_N"/>
</dbReference>
<evidence type="ECO:0000256" key="12">
    <source>
        <dbReference type="ARBA" id="ARBA00022989"/>
    </source>
</evidence>
<protein>
    <recommendedName>
        <fullName evidence="4">non-specific protein-tyrosine kinase</fullName>
        <ecNumber evidence="4">2.7.10.2</ecNumber>
    </recommendedName>
</protein>
<evidence type="ECO:0000256" key="11">
    <source>
        <dbReference type="ARBA" id="ARBA00022840"/>
    </source>
</evidence>
<name>A0A0F9U8M8_9ZZZZ</name>
<keyword evidence="12 16" id="KW-1133">Transmembrane helix</keyword>
<comment type="catalytic activity">
    <reaction evidence="15">
        <text>L-tyrosyl-[protein] + ATP = O-phospho-L-tyrosyl-[protein] + ADP + H(+)</text>
        <dbReference type="Rhea" id="RHEA:10596"/>
        <dbReference type="Rhea" id="RHEA-COMP:10136"/>
        <dbReference type="Rhea" id="RHEA-COMP:20101"/>
        <dbReference type="ChEBI" id="CHEBI:15378"/>
        <dbReference type="ChEBI" id="CHEBI:30616"/>
        <dbReference type="ChEBI" id="CHEBI:46858"/>
        <dbReference type="ChEBI" id="CHEBI:61978"/>
        <dbReference type="ChEBI" id="CHEBI:456216"/>
        <dbReference type="EC" id="2.7.10.2"/>
    </reaction>
</comment>
<dbReference type="FunFam" id="3.40.50.300:FF:000527">
    <property type="entry name" value="Tyrosine-protein kinase etk"/>
    <property type="match status" value="1"/>
</dbReference>
<keyword evidence="14" id="KW-0829">Tyrosine-protein kinase</keyword>
<evidence type="ECO:0000259" key="17">
    <source>
        <dbReference type="Pfam" id="PF02706"/>
    </source>
</evidence>
<keyword evidence="11" id="KW-0067">ATP-binding</keyword>
<dbReference type="PANTHER" id="PTHR32309">
    <property type="entry name" value="TYROSINE-PROTEIN KINASE"/>
    <property type="match status" value="1"/>
</dbReference>
<keyword evidence="9" id="KW-0547">Nucleotide-binding</keyword>
<dbReference type="SUPFAM" id="SSF52540">
    <property type="entry name" value="P-loop containing nucleoside triphosphate hydrolases"/>
    <property type="match status" value="1"/>
</dbReference>
<evidence type="ECO:0000256" key="4">
    <source>
        <dbReference type="ARBA" id="ARBA00011903"/>
    </source>
</evidence>
<organism evidence="19">
    <name type="scientific">marine sediment metagenome</name>
    <dbReference type="NCBI Taxonomy" id="412755"/>
    <lineage>
        <taxon>unclassified sequences</taxon>
        <taxon>metagenomes</taxon>
        <taxon>ecological metagenomes</taxon>
    </lineage>
</organism>
<evidence type="ECO:0000256" key="3">
    <source>
        <dbReference type="ARBA" id="ARBA00008883"/>
    </source>
</evidence>
<reference evidence="19" key="1">
    <citation type="journal article" date="2015" name="Nature">
        <title>Complex archaea that bridge the gap between prokaryotes and eukaryotes.</title>
        <authorList>
            <person name="Spang A."/>
            <person name="Saw J.H."/>
            <person name="Jorgensen S.L."/>
            <person name="Zaremba-Niedzwiedzka K."/>
            <person name="Martijn J."/>
            <person name="Lind A.E."/>
            <person name="van Eijk R."/>
            <person name="Schleper C."/>
            <person name="Guy L."/>
            <person name="Ettema T.J."/>
        </authorList>
    </citation>
    <scope>NUCLEOTIDE SEQUENCE</scope>
</reference>
<dbReference type="Pfam" id="PF02706">
    <property type="entry name" value="Wzz"/>
    <property type="match status" value="1"/>
</dbReference>
<keyword evidence="6" id="KW-0997">Cell inner membrane</keyword>
<keyword evidence="10" id="KW-0418">Kinase</keyword>
<dbReference type="NCBIfam" id="TIGR01007">
    <property type="entry name" value="eps_fam"/>
    <property type="match status" value="1"/>
</dbReference>
<dbReference type="GO" id="GO:0005524">
    <property type="term" value="F:ATP binding"/>
    <property type="evidence" value="ECO:0007669"/>
    <property type="project" value="UniProtKB-KW"/>
</dbReference>
<evidence type="ECO:0000313" key="19">
    <source>
        <dbReference type="EMBL" id="KKN83707.1"/>
    </source>
</evidence>
<feature type="domain" description="AAA" evidence="18">
    <location>
        <begin position="528"/>
        <end position="671"/>
    </location>
</feature>
<keyword evidence="8 16" id="KW-0812">Transmembrane</keyword>
<evidence type="ECO:0000256" key="15">
    <source>
        <dbReference type="ARBA" id="ARBA00051245"/>
    </source>
</evidence>
<keyword evidence="5" id="KW-1003">Cell membrane</keyword>
<evidence type="ECO:0000256" key="10">
    <source>
        <dbReference type="ARBA" id="ARBA00022777"/>
    </source>
</evidence>
<evidence type="ECO:0000259" key="18">
    <source>
        <dbReference type="Pfam" id="PF13614"/>
    </source>
</evidence>
<evidence type="ECO:0000256" key="8">
    <source>
        <dbReference type="ARBA" id="ARBA00022692"/>
    </source>
</evidence>
<feature type="transmembrane region" description="Helical" evidence="16">
    <location>
        <begin position="440"/>
        <end position="460"/>
    </location>
</feature>
<gene>
    <name evidence="19" type="ORF">LCGC14_0296430</name>
</gene>
<comment type="similarity">
    <text evidence="2">Belongs to the CpsD/CapB family.</text>
</comment>
<proteinExistence type="inferred from homology"/>
<sequence>MNTSSNTFLETNNTLDLKRYLHACMEYKWRLIFISSLISVIAAFVVMQIKPTYESTATLLIEPEQKNVVSIDEMYGFNTAKREFYSTQFEILQSKYIAEAVIEKLNLIKHPEFNDEENNLFGLKALFSSFFGEGGTDDELDLEYKMAHLINDFRQRLSVKPIQGTQLVHITYQASDRKLAAKIANAIGEVYIETHLEAKLGVTRRASAWMSEKMAGLTKQLERSETAFESFRQKNNIVDIDSAVLRIDSELEKTQATLAIAESDKSKVDSILELINRFGKSDFENLKSLPEIISHSSISEGRVLLETAELKFAELSKIYGPKHPKLIAASEELDMRVEQVNAQIQSLISGIEKESYTAAQRVKRYRKELSDIRSKYSDITGLDTKYTALKIELDTNRNLYNTFLERSRETEATSDYKASPAHFTGVAAASLYPVKPNKKMIVAGAFFLSLMFFVGLVILFEMLDDTIKSPSDIESKLSMRMLGMIPLSKNTALDIRTFFDKEQQQFSEAVRTLRTGVVLSQMDAENNKVIEVTSSIPGEGKTTTSINLAFSLGQIEKVLLIDADMRKPSICKRFDMPTYHPGLSNFIAGTDTLENCLYQDEQSGITVMPCGQLPPNPLELLSSNKFSKVIEQLKEKFDRIIIDTAPIQAVSDSLMISKSVDSVIYVVKSDDTHLSIIKNGIGRLLQDKAKLAGVVLNHVDTDKVAKTQGYNGYYDYYSYGKKNT</sequence>
<dbReference type="GO" id="GO:0042802">
    <property type="term" value="F:identical protein binding"/>
    <property type="evidence" value="ECO:0007669"/>
    <property type="project" value="UniProtKB-ARBA"/>
</dbReference>
<feature type="domain" description="Polysaccharide chain length determinant N-terminal" evidence="17">
    <location>
        <begin position="13"/>
        <end position="105"/>
    </location>
</feature>
<dbReference type="EC" id="2.7.10.2" evidence="4"/>
<dbReference type="Gene3D" id="3.40.50.300">
    <property type="entry name" value="P-loop containing nucleotide triphosphate hydrolases"/>
    <property type="match status" value="1"/>
</dbReference>
<evidence type="ECO:0000256" key="13">
    <source>
        <dbReference type="ARBA" id="ARBA00023136"/>
    </source>
</evidence>
<evidence type="ECO:0000256" key="7">
    <source>
        <dbReference type="ARBA" id="ARBA00022679"/>
    </source>
</evidence>
<evidence type="ECO:0000256" key="5">
    <source>
        <dbReference type="ARBA" id="ARBA00022475"/>
    </source>
</evidence>
<feature type="transmembrane region" description="Helical" evidence="16">
    <location>
        <begin position="29"/>
        <end position="49"/>
    </location>
</feature>
<comment type="subcellular location">
    <subcellularLocation>
        <location evidence="1">Cell inner membrane</location>
        <topology evidence="1">Multi-pass membrane protein</topology>
    </subcellularLocation>
</comment>
<comment type="similarity">
    <text evidence="3">Belongs to the etk/wzc family.</text>
</comment>
<evidence type="ECO:0000256" key="6">
    <source>
        <dbReference type="ARBA" id="ARBA00022519"/>
    </source>
</evidence>
<dbReference type="CDD" id="cd05387">
    <property type="entry name" value="BY-kinase"/>
    <property type="match status" value="1"/>
</dbReference>
<comment type="caution">
    <text evidence="19">The sequence shown here is derived from an EMBL/GenBank/DDBJ whole genome shotgun (WGS) entry which is preliminary data.</text>
</comment>
<evidence type="ECO:0000256" key="9">
    <source>
        <dbReference type="ARBA" id="ARBA00022741"/>
    </source>
</evidence>
<dbReference type="InterPro" id="IPR005702">
    <property type="entry name" value="Wzc-like_C"/>
</dbReference>